<evidence type="ECO:0000313" key="3">
    <source>
        <dbReference type="EMBL" id="MBX7500794.1"/>
    </source>
</evidence>
<evidence type="ECO:0000256" key="1">
    <source>
        <dbReference type="SAM" id="MobiDB-lite"/>
    </source>
</evidence>
<keyword evidence="4" id="KW-1185">Reference proteome</keyword>
<feature type="region of interest" description="Disordered" evidence="1">
    <location>
        <begin position="58"/>
        <end position="79"/>
    </location>
</feature>
<proteinExistence type="predicted"/>
<dbReference type="Proteomes" id="UP000782554">
    <property type="component" value="Unassembled WGS sequence"/>
</dbReference>
<feature type="signal peptide" evidence="2">
    <location>
        <begin position="1"/>
        <end position="19"/>
    </location>
</feature>
<gene>
    <name evidence="3" type="ORF">K3181_05010</name>
</gene>
<name>A0ABS7JT14_9SPHN</name>
<evidence type="ECO:0000313" key="4">
    <source>
        <dbReference type="Proteomes" id="UP000782554"/>
    </source>
</evidence>
<protein>
    <submittedName>
        <fullName evidence="3">Uncharacterized protein</fullName>
    </submittedName>
</protein>
<evidence type="ECO:0000256" key="2">
    <source>
        <dbReference type="SAM" id="SignalP"/>
    </source>
</evidence>
<comment type="caution">
    <text evidence="3">The sequence shown here is derived from an EMBL/GenBank/DDBJ whole genome shotgun (WGS) entry which is preliminary data.</text>
</comment>
<accession>A0ABS7JT14</accession>
<sequence>MTPRHCSILLALACVTACSGGPGDAPGAAATGSFDGIEAGETVHYTGTEPFWGGAAAGGMATYETPDNPGGSEFPVERFSGNNGIGFSGRLNGTSFDMTITPGECSDGMSDRTYPYTATLMIGGEQRRGCAWTDSQPFSGPEAP</sequence>
<reference evidence="3 4" key="1">
    <citation type="submission" date="2021-08" db="EMBL/GenBank/DDBJ databases">
        <title>Comparative Genomics Analysis of the Genus Qipengyuania Reveals Extensive Genetic Diversity and Metabolic Versatility, Including the Description of Fifteen Novel Species.</title>
        <authorList>
            <person name="Liu Y."/>
        </authorList>
    </citation>
    <scope>NUCLEOTIDE SEQUENCE [LARGE SCALE GENOMIC DNA]</scope>
    <source>
        <strain evidence="3 4">YG27</strain>
    </source>
</reference>
<keyword evidence="2" id="KW-0732">Signal</keyword>
<dbReference type="RefSeq" id="WP_221601448.1">
    <property type="nucleotide sequence ID" value="NZ_JAIGNU010000001.1"/>
</dbReference>
<organism evidence="3 4">
    <name type="scientific">Qipengyuania mesophila</name>
    <dbReference type="NCBI Taxonomy" id="2867246"/>
    <lineage>
        <taxon>Bacteria</taxon>
        <taxon>Pseudomonadati</taxon>
        <taxon>Pseudomonadota</taxon>
        <taxon>Alphaproteobacteria</taxon>
        <taxon>Sphingomonadales</taxon>
        <taxon>Erythrobacteraceae</taxon>
        <taxon>Qipengyuania</taxon>
    </lineage>
</organism>
<dbReference type="EMBL" id="JAIGNU010000001">
    <property type="protein sequence ID" value="MBX7500794.1"/>
    <property type="molecule type" value="Genomic_DNA"/>
</dbReference>
<feature type="chain" id="PRO_5047016680" evidence="2">
    <location>
        <begin position="20"/>
        <end position="144"/>
    </location>
</feature>